<dbReference type="PROSITE" id="PS50297">
    <property type="entry name" value="ANK_REP_REGION"/>
    <property type="match status" value="2"/>
</dbReference>
<keyword evidence="1" id="KW-0677">Repeat</keyword>
<dbReference type="InterPro" id="IPR056125">
    <property type="entry name" value="DUF7708"/>
</dbReference>
<gene>
    <name evidence="5" type="ORF">B0I35DRAFT_514361</name>
</gene>
<keyword evidence="6" id="KW-1185">Reference proteome</keyword>
<proteinExistence type="predicted"/>
<dbReference type="Pfam" id="PF24809">
    <property type="entry name" value="DUF7708"/>
    <property type="match status" value="1"/>
</dbReference>
<feature type="repeat" description="ANK" evidence="2">
    <location>
        <begin position="1033"/>
        <end position="1065"/>
    </location>
</feature>
<evidence type="ECO:0008006" key="7">
    <source>
        <dbReference type="Google" id="ProtNLM"/>
    </source>
</evidence>
<keyword evidence="2" id="KW-0040">ANK repeat</keyword>
<evidence type="ECO:0000259" key="4">
    <source>
        <dbReference type="Pfam" id="PF24883"/>
    </source>
</evidence>
<protein>
    <recommendedName>
        <fullName evidence="7">NACHT domain-containing protein</fullName>
    </recommendedName>
</protein>
<dbReference type="InterPro" id="IPR002110">
    <property type="entry name" value="Ankyrin_rpt"/>
</dbReference>
<dbReference type="SUPFAM" id="SSF48403">
    <property type="entry name" value="Ankyrin repeat"/>
    <property type="match status" value="1"/>
</dbReference>
<dbReference type="OrthoDB" id="7464126at2759"/>
<evidence type="ECO:0000313" key="6">
    <source>
        <dbReference type="Proteomes" id="UP000813444"/>
    </source>
</evidence>
<dbReference type="InterPro" id="IPR036770">
    <property type="entry name" value="Ankyrin_rpt-contain_sf"/>
</dbReference>
<dbReference type="Proteomes" id="UP000813444">
    <property type="component" value="Unassembled WGS sequence"/>
</dbReference>
<dbReference type="InterPro" id="IPR056884">
    <property type="entry name" value="NPHP3-like_N"/>
</dbReference>
<dbReference type="PANTHER" id="PTHR10039:SF10">
    <property type="entry name" value="NACHT DOMAIN-CONTAINING PROTEIN"/>
    <property type="match status" value="1"/>
</dbReference>
<dbReference type="PROSITE" id="PS50088">
    <property type="entry name" value="ANK_REPEAT"/>
    <property type="match status" value="2"/>
</dbReference>
<dbReference type="Pfam" id="PF12796">
    <property type="entry name" value="Ank_2"/>
    <property type="match status" value="1"/>
</dbReference>
<feature type="domain" description="Nephrocystin 3-like N-terminal" evidence="4">
    <location>
        <begin position="299"/>
        <end position="459"/>
    </location>
</feature>
<dbReference type="EMBL" id="JAGPNK010000011">
    <property type="protein sequence ID" value="KAH7311613.1"/>
    <property type="molecule type" value="Genomic_DNA"/>
</dbReference>
<evidence type="ECO:0000313" key="5">
    <source>
        <dbReference type="EMBL" id="KAH7311613.1"/>
    </source>
</evidence>
<evidence type="ECO:0000256" key="1">
    <source>
        <dbReference type="ARBA" id="ARBA00022737"/>
    </source>
</evidence>
<name>A0A8K0SPX1_9HYPO</name>
<dbReference type="Pfam" id="PF24883">
    <property type="entry name" value="NPHP3_N"/>
    <property type="match status" value="1"/>
</dbReference>
<accession>A0A8K0SPX1</accession>
<feature type="repeat" description="ANK" evidence="2">
    <location>
        <begin position="1069"/>
        <end position="1101"/>
    </location>
</feature>
<dbReference type="Gene3D" id="3.40.50.300">
    <property type="entry name" value="P-loop containing nucleotide triphosphate hydrolases"/>
    <property type="match status" value="1"/>
</dbReference>
<dbReference type="Gene3D" id="1.25.40.20">
    <property type="entry name" value="Ankyrin repeat-containing domain"/>
    <property type="match status" value="1"/>
</dbReference>
<evidence type="ECO:0000256" key="2">
    <source>
        <dbReference type="PROSITE-ProRule" id="PRU00023"/>
    </source>
</evidence>
<comment type="caution">
    <text evidence="5">The sequence shown here is derived from an EMBL/GenBank/DDBJ whole genome shotgun (WGS) entry which is preliminary data.</text>
</comment>
<dbReference type="PANTHER" id="PTHR10039">
    <property type="entry name" value="AMELOGENIN"/>
    <property type="match status" value="1"/>
</dbReference>
<organism evidence="5 6">
    <name type="scientific">Stachybotrys elegans</name>
    <dbReference type="NCBI Taxonomy" id="80388"/>
    <lineage>
        <taxon>Eukaryota</taxon>
        <taxon>Fungi</taxon>
        <taxon>Dikarya</taxon>
        <taxon>Ascomycota</taxon>
        <taxon>Pezizomycotina</taxon>
        <taxon>Sordariomycetes</taxon>
        <taxon>Hypocreomycetidae</taxon>
        <taxon>Hypocreales</taxon>
        <taxon>Stachybotryaceae</taxon>
        <taxon>Stachybotrys</taxon>
    </lineage>
</organism>
<dbReference type="InterPro" id="IPR027417">
    <property type="entry name" value="P-loop_NTPase"/>
</dbReference>
<feature type="domain" description="DUF7708" evidence="3">
    <location>
        <begin position="78"/>
        <end position="216"/>
    </location>
</feature>
<dbReference type="AlphaFoldDB" id="A0A8K0SPX1"/>
<evidence type="ECO:0000259" key="3">
    <source>
        <dbReference type="Pfam" id="PF24809"/>
    </source>
</evidence>
<dbReference type="SUPFAM" id="SSF52540">
    <property type="entry name" value="P-loop containing nucleoside triphosphate hydrolases"/>
    <property type="match status" value="1"/>
</dbReference>
<sequence length="1133" mass="127347">MSLVGASASSQTIGPVGVLQNAIQDFQNGLSPEHRDRLRAACDSGAAPNAQDVAVFTANLDRAISEKKKGRSIASRLYAVLKSVQEFSGIVDTFVSSNPTIAALIWGSIKFTMRFAINYTASFEPLSNMFMSFSRHCPRFAEYQALFQDSIRLQNALCRFYAAIVHCCKRVMQVIQRPWTAQVVNSMWQSIDQEFKSDIEAITSLGDDVKEEIQLAKYNADREEQVLQQKERTSAWKMRKKLERILPTATDSLDTIKELELRRERRHTKERIQQLLDRLSTHDYRSPLNEACKKRHPETAEWIFSTAEFVGWRESKQSSVLWCSGKIGAGKTVLSANVITHLLDEIDERERLVYLFVRQDEPASQKAENILRSLLKQILDPNSLTHDIVLRLERLRKDGCPFLEECRALLQEQAKLFRSLYMILDGVDECDQTDRSEIWAALNSIIELYPCLKIFVAGRESLSQELRRYFPNLQRISMGNAKAGNDVDIIIKSELFRRVQSGQLSLGDPSLLDHVQGILSKHADGMIIWVTYLIDEVCAQCSDDDIRACLKDLPRDLEDTYNRALSRIVARKHAAFAQRVFPWIAVAKRPLRLDQLCEVGSVIVGNPELNLGGRINGVEHIATRCENLVQVNEELKTAQFAHASIYDFIISNKARASLAQFHFDQRDADHHAGEICVTYLHLNAFVTSLARRGPRMRLPNPVAIAEGALGGLNPLGKSLVKFIRNNMMDPKPETCVDVDVPMASFERADNRDSPNKLGHEYPFLEYAAENWLEHTKSLARGVSKTWVIWEGIITNGHSLAHVPWDNLDTAELFLDGVGLLRWALEAHHYAFLDLISTRGTAPLEKLGEFLLYVSKTGNREVVKVLLQEKRLASYLNGACEIACTYGHPGILQQVKEFALPAIWQFPPHLLVTACRHHHLAVVQWLLGSGVEVSRDMLAEVHSEDYLSTTQLLMKAGADNRALERILMSACERNLLDAASVLLNAGVGPNIMDPDNLQTALELVCQEGFHPIAELLIKAGANPGRHPGRDRLSWNRTALHLACIGRHTNIVDLLIKAGADVNAKASGDTGMETVLHWACQTGDFVIVHRLLAAGAKIKSEDLQKALKNKYSRNISRLLVEHSERLGFRQTPESR</sequence>
<reference evidence="5" key="1">
    <citation type="journal article" date="2021" name="Nat. Commun.">
        <title>Genetic determinants of endophytism in the Arabidopsis root mycobiome.</title>
        <authorList>
            <person name="Mesny F."/>
            <person name="Miyauchi S."/>
            <person name="Thiergart T."/>
            <person name="Pickel B."/>
            <person name="Atanasova L."/>
            <person name="Karlsson M."/>
            <person name="Huettel B."/>
            <person name="Barry K.W."/>
            <person name="Haridas S."/>
            <person name="Chen C."/>
            <person name="Bauer D."/>
            <person name="Andreopoulos W."/>
            <person name="Pangilinan J."/>
            <person name="LaButti K."/>
            <person name="Riley R."/>
            <person name="Lipzen A."/>
            <person name="Clum A."/>
            <person name="Drula E."/>
            <person name="Henrissat B."/>
            <person name="Kohler A."/>
            <person name="Grigoriev I.V."/>
            <person name="Martin F.M."/>
            <person name="Hacquard S."/>
        </authorList>
    </citation>
    <scope>NUCLEOTIDE SEQUENCE</scope>
    <source>
        <strain evidence="5">MPI-CAGE-CH-0235</strain>
    </source>
</reference>
<dbReference type="SMART" id="SM00248">
    <property type="entry name" value="ANK"/>
    <property type="match status" value="7"/>
</dbReference>